<keyword evidence="3" id="KW-0597">Phosphoprotein</keyword>
<dbReference type="Gene3D" id="3.40.1110.10">
    <property type="entry name" value="Calcium-transporting ATPase, cytoplasmic domain N"/>
    <property type="match status" value="1"/>
</dbReference>
<evidence type="ECO:0000256" key="3">
    <source>
        <dbReference type="ARBA" id="ARBA00022553"/>
    </source>
</evidence>
<evidence type="ECO:0000256" key="5">
    <source>
        <dbReference type="ARBA" id="ARBA00022741"/>
    </source>
</evidence>
<evidence type="ECO:0000259" key="12">
    <source>
        <dbReference type="SMART" id="SM00831"/>
    </source>
</evidence>
<dbReference type="SUPFAM" id="SSF81665">
    <property type="entry name" value="Calcium ATPase, transmembrane domain M"/>
    <property type="match status" value="1"/>
</dbReference>
<evidence type="ECO:0000256" key="2">
    <source>
        <dbReference type="ARBA" id="ARBA00022475"/>
    </source>
</evidence>
<dbReference type="GO" id="GO:0005524">
    <property type="term" value="F:ATP binding"/>
    <property type="evidence" value="ECO:0007669"/>
    <property type="project" value="UniProtKB-KW"/>
</dbReference>
<dbReference type="InterPro" id="IPR001757">
    <property type="entry name" value="P_typ_ATPase"/>
</dbReference>
<feature type="transmembrane region" description="Helical" evidence="11">
    <location>
        <begin position="282"/>
        <end position="305"/>
    </location>
</feature>
<dbReference type="SFLD" id="SFLDF00027">
    <property type="entry name" value="p-type_atpase"/>
    <property type="match status" value="1"/>
</dbReference>
<dbReference type="FunFam" id="2.70.150.10:FF:000160">
    <property type="entry name" value="Sarcoplasmic/endoplasmic reticulum calcium ATPase 1"/>
    <property type="match status" value="1"/>
</dbReference>
<dbReference type="Gene3D" id="2.70.150.10">
    <property type="entry name" value="Calcium-transporting ATPase, cytoplasmic transduction domain A"/>
    <property type="match status" value="1"/>
</dbReference>
<dbReference type="PRINTS" id="PR00120">
    <property type="entry name" value="HATPASE"/>
</dbReference>
<name>A0AAF0FRX7_9EURY</name>
<reference evidence="13" key="1">
    <citation type="submission" date="2022-01" db="EMBL/GenBank/DDBJ databases">
        <title>Complete genome of Methanomicrobium antiquum DSM 21220.</title>
        <authorList>
            <person name="Chen S.-C."/>
            <person name="You Y.-T."/>
            <person name="Zhou Y.-Z."/>
            <person name="Lai M.-C."/>
        </authorList>
    </citation>
    <scope>NUCLEOTIDE SEQUENCE</scope>
    <source>
        <strain evidence="13">DSM 21220</strain>
    </source>
</reference>
<sequence>MDQKSDSEKILWHTLSKEEVFKSLNADMSGISDEERDKRLLEYGPNKLEEEVKLSAFEIFISQFKSILIGILIFAALASFAVGELIDFSAIIAIILLNAILGFFQEWQARKAIDALKKMLGLSAYVLKNNTETVINSEDVVLGDIVILESGRKVPADIFLFEETTLQIDESVLTGESAPVLKNTSPSEPDAMTGDKYNMAFMGTVVTNGRGRGIVVETGMNTEFGKIAGLTSKISEDETVLSRQMNTLGKNISAISVFVAFLIVILGIFQSRNLMEMFMTTVSLAVAVIPEGLPAVVTLTLAVGIKSMYKKKCLIRHLSASETLGSVSVICTDKTGTLTKNEMTLTKIYVPDMVFFVSGSGYDPKGEFFLNEKPVPPNEYDGLLKFLQAGLFCNHAILKKSKGEWSVIGTPTEGALVTAAHKADIPEYKLPMQKIAKEFSFDSSRKRMTTIYERDEGFVAYSKGAPEIILKLCSHIYKNKTAVPLLDNDREILKDVYESFAREGLRVLAIASKRLDKIPDNSEEAESSLVFFGFAGIIDPPRSEAKDAIALCRTADVDVIMITGDFEITAKAVAESVELKSDGVLKGTDIDNLDDKALLDKLSHVKILARVNAEHKLRIIDVLNQDGHIVAMTGDGVNDAPALKKADIGIAMGIKGSDVAKEAGDMILLDDNFESIVSGIHEGRREYDNIQKFTRYLLSSNVGEVIAIISGMLMGLPLILLPLQILWMNLVTDGVSALALGLEPAEKDIMRQQPKNPNEPVLGKKTLLMILVAGIYIGLSTLALFLLYDFDLEKARTIAFTGIIIIELLNVLNFRSFRQTLRTRGFFSNPYIIIAILSSLVLQLIVVYSPPFQAVFKTVALNLSDWLVIAFFGILLVLSGEIYKLFSGKIAENNASDKLSTNLAF</sequence>
<dbReference type="Gene3D" id="3.40.50.1000">
    <property type="entry name" value="HAD superfamily/HAD-like"/>
    <property type="match status" value="1"/>
</dbReference>
<dbReference type="SMART" id="SM00831">
    <property type="entry name" value="Cation_ATPase_N"/>
    <property type="match status" value="1"/>
</dbReference>
<feature type="transmembrane region" description="Helical" evidence="11">
    <location>
        <begin position="88"/>
        <end position="104"/>
    </location>
</feature>
<dbReference type="GeneID" id="79949423"/>
<dbReference type="InterPro" id="IPR023214">
    <property type="entry name" value="HAD_sf"/>
</dbReference>
<evidence type="ECO:0000256" key="7">
    <source>
        <dbReference type="ARBA" id="ARBA00022842"/>
    </source>
</evidence>
<comment type="subcellular location">
    <subcellularLocation>
        <location evidence="1">Cell membrane</location>
        <topology evidence="1">Multi-pass membrane protein</topology>
    </subcellularLocation>
</comment>
<dbReference type="SUPFAM" id="SSF56784">
    <property type="entry name" value="HAD-like"/>
    <property type="match status" value="1"/>
</dbReference>
<dbReference type="InterPro" id="IPR018303">
    <property type="entry name" value="ATPase_P-typ_P_site"/>
</dbReference>
<dbReference type="PROSITE" id="PS00154">
    <property type="entry name" value="ATPASE_E1_E2"/>
    <property type="match status" value="1"/>
</dbReference>
<proteinExistence type="predicted"/>
<keyword evidence="8" id="KW-1278">Translocase</keyword>
<dbReference type="InterPro" id="IPR059000">
    <property type="entry name" value="ATPase_P-type_domA"/>
</dbReference>
<dbReference type="Pfam" id="PF00122">
    <property type="entry name" value="E1-E2_ATPase"/>
    <property type="match status" value="1"/>
</dbReference>
<keyword evidence="5" id="KW-0547">Nucleotide-binding</keyword>
<evidence type="ECO:0000256" key="8">
    <source>
        <dbReference type="ARBA" id="ARBA00022967"/>
    </source>
</evidence>
<keyword evidence="14" id="KW-1185">Reference proteome</keyword>
<evidence type="ECO:0000256" key="11">
    <source>
        <dbReference type="SAM" id="Phobius"/>
    </source>
</evidence>
<dbReference type="EMBL" id="CP091092">
    <property type="protein sequence ID" value="WFN37457.1"/>
    <property type="molecule type" value="Genomic_DNA"/>
</dbReference>
<dbReference type="InterPro" id="IPR036412">
    <property type="entry name" value="HAD-like_sf"/>
</dbReference>
<dbReference type="GO" id="GO:0005886">
    <property type="term" value="C:plasma membrane"/>
    <property type="evidence" value="ECO:0007669"/>
    <property type="project" value="UniProtKB-SubCell"/>
</dbReference>
<feature type="transmembrane region" description="Helical" evidence="11">
    <location>
        <begin position="866"/>
        <end position="886"/>
    </location>
</feature>
<evidence type="ECO:0000256" key="9">
    <source>
        <dbReference type="ARBA" id="ARBA00022989"/>
    </source>
</evidence>
<dbReference type="GO" id="GO:0016887">
    <property type="term" value="F:ATP hydrolysis activity"/>
    <property type="evidence" value="ECO:0007669"/>
    <property type="project" value="InterPro"/>
</dbReference>
<dbReference type="InterPro" id="IPR004014">
    <property type="entry name" value="ATPase_P-typ_cation-transptr_N"/>
</dbReference>
<evidence type="ECO:0000256" key="1">
    <source>
        <dbReference type="ARBA" id="ARBA00004651"/>
    </source>
</evidence>
<evidence type="ECO:0000313" key="14">
    <source>
        <dbReference type="Proteomes" id="UP001218895"/>
    </source>
</evidence>
<feature type="transmembrane region" description="Helical" evidence="11">
    <location>
        <begin position="64"/>
        <end position="82"/>
    </location>
</feature>
<keyword evidence="4 11" id="KW-0812">Transmembrane</keyword>
<dbReference type="PANTHER" id="PTHR43294">
    <property type="entry name" value="SODIUM/POTASSIUM-TRANSPORTING ATPASE SUBUNIT ALPHA"/>
    <property type="match status" value="1"/>
</dbReference>
<dbReference type="InterPro" id="IPR050510">
    <property type="entry name" value="Cation_transp_ATPase_P-type"/>
</dbReference>
<dbReference type="PRINTS" id="PR00119">
    <property type="entry name" value="CATATPASE"/>
</dbReference>
<accession>A0AAF0FRX7</accession>
<dbReference type="InterPro" id="IPR023298">
    <property type="entry name" value="ATPase_P-typ_TM_dom_sf"/>
</dbReference>
<gene>
    <name evidence="13" type="ORF">L1994_03460</name>
</gene>
<dbReference type="InterPro" id="IPR044492">
    <property type="entry name" value="P_typ_ATPase_HD_dom"/>
</dbReference>
<dbReference type="SUPFAM" id="SSF81653">
    <property type="entry name" value="Calcium ATPase, transduction domain A"/>
    <property type="match status" value="1"/>
</dbReference>
<organism evidence="13 14">
    <name type="scientific">Methanomicrobium antiquum</name>
    <dbReference type="NCBI Taxonomy" id="487686"/>
    <lineage>
        <taxon>Archaea</taxon>
        <taxon>Methanobacteriati</taxon>
        <taxon>Methanobacteriota</taxon>
        <taxon>Stenosarchaea group</taxon>
        <taxon>Methanomicrobia</taxon>
        <taxon>Methanomicrobiales</taxon>
        <taxon>Methanomicrobiaceae</taxon>
        <taxon>Methanomicrobium</taxon>
    </lineage>
</organism>
<dbReference type="SFLD" id="SFLDG00002">
    <property type="entry name" value="C1.7:_P-type_atpase_like"/>
    <property type="match status" value="1"/>
</dbReference>
<dbReference type="PANTHER" id="PTHR43294:SF21">
    <property type="entry name" value="CATION TRANSPORTING ATPASE"/>
    <property type="match status" value="1"/>
</dbReference>
<evidence type="ECO:0000256" key="4">
    <source>
        <dbReference type="ARBA" id="ARBA00022692"/>
    </source>
</evidence>
<evidence type="ECO:0000313" key="13">
    <source>
        <dbReference type="EMBL" id="WFN37457.1"/>
    </source>
</evidence>
<dbReference type="KEGG" id="manq:L1994_03460"/>
<evidence type="ECO:0000256" key="10">
    <source>
        <dbReference type="ARBA" id="ARBA00023136"/>
    </source>
</evidence>
<dbReference type="AlphaFoldDB" id="A0AAF0FRX7"/>
<feature type="domain" description="Cation-transporting P-type ATPase N-terminal" evidence="12">
    <location>
        <begin position="11"/>
        <end position="84"/>
    </location>
</feature>
<dbReference type="RefSeq" id="WP_278100298.1">
    <property type="nucleotide sequence ID" value="NZ_CP091092.1"/>
</dbReference>
<keyword evidence="10 11" id="KW-0472">Membrane</keyword>
<dbReference type="Proteomes" id="UP001218895">
    <property type="component" value="Chromosome"/>
</dbReference>
<dbReference type="Pfam" id="PF00689">
    <property type="entry name" value="Cation_ATPase_C"/>
    <property type="match status" value="1"/>
</dbReference>
<dbReference type="InterPro" id="IPR023299">
    <property type="entry name" value="ATPase_P-typ_cyto_dom_N"/>
</dbReference>
<dbReference type="InterPro" id="IPR006068">
    <property type="entry name" value="ATPase_P-typ_cation-transptr_C"/>
</dbReference>
<keyword evidence="6" id="KW-0067">ATP-binding</keyword>
<keyword evidence="2" id="KW-1003">Cell membrane</keyword>
<feature type="transmembrane region" description="Helical" evidence="11">
    <location>
        <begin position="702"/>
        <end position="720"/>
    </location>
</feature>
<evidence type="ECO:0000256" key="6">
    <source>
        <dbReference type="ARBA" id="ARBA00022840"/>
    </source>
</evidence>
<feature type="transmembrane region" description="Helical" evidence="11">
    <location>
        <begin position="766"/>
        <end position="788"/>
    </location>
</feature>
<feature type="transmembrane region" description="Helical" evidence="11">
    <location>
        <begin position="826"/>
        <end position="846"/>
    </location>
</feature>
<dbReference type="NCBIfam" id="TIGR01494">
    <property type="entry name" value="ATPase_P-type"/>
    <property type="match status" value="2"/>
</dbReference>
<keyword evidence="7" id="KW-0460">Magnesium</keyword>
<protein>
    <submittedName>
        <fullName evidence="13">HAD-IC family P-type ATPase</fullName>
    </submittedName>
</protein>
<dbReference type="InterPro" id="IPR008250">
    <property type="entry name" value="ATPase_P-typ_transduc_dom_A_sf"/>
</dbReference>
<dbReference type="SUPFAM" id="SSF81660">
    <property type="entry name" value="Metal cation-transporting ATPase, ATP-binding domain N"/>
    <property type="match status" value="1"/>
</dbReference>
<dbReference type="Gene3D" id="1.20.1110.10">
    <property type="entry name" value="Calcium-transporting ATPase, transmembrane domain"/>
    <property type="match status" value="1"/>
</dbReference>
<keyword evidence="9 11" id="KW-1133">Transmembrane helix</keyword>
<dbReference type="Pfam" id="PF13246">
    <property type="entry name" value="Cation_ATPase"/>
    <property type="match status" value="1"/>
</dbReference>
<dbReference type="SFLD" id="SFLDS00003">
    <property type="entry name" value="Haloacid_Dehalogenase"/>
    <property type="match status" value="1"/>
</dbReference>
<dbReference type="Pfam" id="PF00690">
    <property type="entry name" value="Cation_ATPase_N"/>
    <property type="match status" value="1"/>
</dbReference>
<feature type="transmembrane region" description="Helical" evidence="11">
    <location>
        <begin position="252"/>
        <end position="270"/>
    </location>
</feature>